<dbReference type="GO" id="GO:0006355">
    <property type="term" value="P:regulation of DNA-templated transcription"/>
    <property type="evidence" value="ECO:0007669"/>
    <property type="project" value="TreeGrafter"/>
</dbReference>
<protein>
    <submittedName>
        <fullName evidence="8">Response regulator</fullName>
    </submittedName>
</protein>
<dbReference type="EMBL" id="JBAFSM010000011">
    <property type="protein sequence ID" value="MEG3436976.1"/>
    <property type="molecule type" value="Genomic_DNA"/>
</dbReference>
<dbReference type="SMART" id="SM00448">
    <property type="entry name" value="REC"/>
    <property type="match status" value="1"/>
</dbReference>
<comment type="caution">
    <text evidence="6">Lacks conserved residue(s) required for the propagation of feature annotation.</text>
</comment>
<keyword evidence="3" id="KW-0805">Transcription regulation</keyword>
<dbReference type="SUPFAM" id="SSF52172">
    <property type="entry name" value="CheY-like"/>
    <property type="match status" value="1"/>
</dbReference>
<accession>A0AAW9QQG0</accession>
<organism evidence="8 9">
    <name type="scientific">Pannus brasiliensis CCIBt3594</name>
    <dbReference type="NCBI Taxonomy" id="1427578"/>
    <lineage>
        <taxon>Bacteria</taxon>
        <taxon>Bacillati</taxon>
        <taxon>Cyanobacteriota</taxon>
        <taxon>Cyanophyceae</taxon>
        <taxon>Oscillatoriophycideae</taxon>
        <taxon>Chroococcales</taxon>
        <taxon>Microcystaceae</taxon>
        <taxon>Pannus</taxon>
    </lineage>
</organism>
<evidence type="ECO:0000256" key="4">
    <source>
        <dbReference type="ARBA" id="ARBA00023125"/>
    </source>
</evidence>
<dbReference type="PANTHER" id="PTHR48111">
    <property type="entry name" value="REGULATOR OF RPOS"/>
    <property type="match status" value="1"/>
</dbReference>
<feature type="domain" description="Response regulatory" evidence="7">
    <location>
        <begin position="6"/>
        <end position="129"/>
    </location>
</feature>
<evidence type="ECO:0000256" key="5">
    <source>
        <dbReference type="ARBA" id="ARBA00023163"/>
    </source>
</evidence>
<dbReference type="Pfam" id="PF00072">
    <property type="entry name" value="Response_reg"/>
    <property type="match status" value="1"/>
</dbReference>
<reference evidence="8 9" key="1">
    <citation type="submission" date="2024-01" db="EMBL/GenBank/DDBJ databases">
        <title>Genomic insights into the taxonomy and metabolism of the cyanobacterium Pannus brasiliensis CCIBt3594.</title>
        <authorList>
            <person name="Machado M."/>
            <person name="Botero N.B."/>
            <person name="Andreote A.P.D."/>
            <person name="Feitosa A.M.T."/>
            <person name="Popin R."/>
            <person name="Sivonen K."/>
            <person name="Fiore M.F."/>
        </authorList>
    </citation>
    <scope>NUCLEOTIDE SEQUENCE [LARGE SCALE GENOMIC DNA]</scope>
    <source>
        <strain evidence="8 9">CCIBt3594</strain>
    </source>
</reference>
<dbReference type="CDD" id="cd00156">
    <property type="entry name" value="REC"/>
    <property type="match status" value="1"/>
</dbReference>
<gene>
    <name evidence="8" type="ORF">V0288_07570</name>
</gene>
<dbReference type="GO" id="GO:0005829">
    <property type="term" value="C:cytosol"/>
    <property type="evidence" value="ECO:0007669"/>
    <property type="project" value="TreeGrafter"/>
</dbReference>
<dbReference type="GO" id="GO:0000156">
    <property type="term" value="F:phosphorelay response regulator activity"/>
    <property type="evidence" value="ECO:0007669"/>
    <property type="project" value="TreeGrafter"/>
</dbReference>
<dbReference type="PROSITE" id="PS50110">
    <property type="entry name" value="RESPONSE_REGULATORY"/>
    <property type="match status" value="1"/>
</dbReference>
<dbReference type="Gene3D" id="3.40.50.2300">
    <property type="match status" value="1"/>
</dbReference>
<keyword evidence="9" id="KW-1185">Reference proteome</keyword>
<name>A0AAW9QQG0_9CHRO</name>
<keyword evidence="2" id="KW-0902">Two-component regulatory system</keyword>
<dbReference type="PANTHER" id="PTHR48111:SF1">
    <property type="entry name" value="TWO-COMPONENT RESPONSE REGULATOR ORR33"/>
    <property type="match status" value="1"/>
</dbReference>
<evidence type="ECO:0000259" key="7">
    <source>
        <dbReference type="PROSITE" id="PS50110"/>
    </source>
</evidence>
<dbReference type="InterPro" id="IPR001789">
    <property type="entry name" value="Sig_transdc_resp-reg_receiver"/>
</dbReference>
<proteinExistence type="predicted"/>
<dbReference type="InterPro" id="IPR039420">
    <property type="entry name" value="WalR-like"/>
</dbReference>
<keyword evidence="1" id="KW-0597">Phosphoprotein</keyword>
<evidence type="ECO:0000256" key="2">
    <source>
        <dbReference type="ARBA" id="ARBA00023012"/>
    </source>
</evidence>
<dbReference type="GO" id="GO:0032993">
    <property type="term" value="C:protein-DNA complex"/>
    <property type="evidence" value="ECO:0007669"/>
    <property type="project" value="TreeGrafter"/>
</dbReference>
<dbReference type="InterPro" id="IPR011006">
    <property type="entry name" value="CheY-like_superfamily"/>
</dbReference>
<evidence type="ECO:0000256" key="6">
    <source>
        <dbReference type="PROSITE-ProRule" id="PRU00169"/>
    </source>
</evidence>
<keyword evidence="4" id="KW-0238">DNA-binding</keyword>
<dbReference type="AlphaFoldDB" id="A0AAW9QQG0"/>
<evidence type="ECO:0000313" key="8">
    <source>
        <dbReference type="EMBL" id="MEG3436976.1"/>
    </source>
</evidence>
<keyword evidence="5" id="KW-0804">Transcription</keyword>
<dbReference type="RefSeq" id="WP_332864445.1">
    <property type="nucleotide sequence ID" value="NZ_JBAFSM010000011.1"/>
</dbReference>
<evidence type="ECO:0000313" key="9">
    <source>
        <dbReference type="Proteomes" id="UP001328733"/>
    </source>
</evidence>
<comment type="caution">
    <text evidence="8">The sequence shown here is derived from an EMBL/GenBank/DDBJ whole genome shotgun (WGS) entry which is preliminary data.</text>
</comment>
<dbReference type="Proteomes" id="UP001328733">
    <property type="component" value="Unassembled WGS sequence"/>
</dbReference>
<sequence length="291" mass="32904">MSSDCRVLLIEDELERVKLLRELLLSASSCSVAKDLSFQVSPASDIREAVEKLATEKIDLILLGLEISPPDGLNPLVRLRELAREIPIVVQTASKDETLVVKAFQAGADGYIQLHNLDRNLLAYQIRVAIERQQYIINLGRKQQEQQREAEFLGLEHLIGDTKTSVTAKMFGSESLRESVPDIYAQLVQEYGELLDLALEERSYKVEYNLSDRSRSIADKLGFLKASPRDVIDIHTTTLRNKSRDVPLARAQAYVVEGRLLVLELMGYLTSFYRKYYIGLSNINLFSDPKS</sequence>
<evidence type="ECO:0000256" key="1">
    <source>
        <dbReference type="ARBA" id="ARBA00022553"/>
    </source>
</evidence>
<evidence type="ECO:0000256" key="3">
    <source>
        <dbReference type="ARBA" id="ARBA00023015"/>
    </source>
</evidence>
<dbReference type="GO" id="GO:0000976">
    <property type="term" value="F:transcription cis-regulatory region binding"/>
    <property type="evidence" value="ECO:0007669"/>
    <property type="project" value="TreeGrafter"/>
</dbReference>